<feature type="domain" description="Helix-hairpin-helix DNA-binding motif class 1" evidence="3">
    <location>
        <begin position="205"/>
        <end position="224"/>
    </location>
</feature>
<dbReference type="PANTHER" id="PTHR21180:SF32">
    <property type="entry name" value="ENDONUCLEASE_EXONUCLEASE_PHOSPHATASE FAMILY DOMAIN-CONTAINING PROTEIN 1"/>
    <property type="match status" value="1"/>
</dbReference>
<gene>
    <name evidence="4" type="ORF">CTER_4643</name>
</gene>
<feature type="region of interest" description="Disordered" evidence="1">
    <location>
        <begin position="139"/>
        <end position="162"/>
    </location>
</feature>
<dbReference type="EMBL" id="AORV01000065">
    <property type="protein sequence ID" value="EMS69751.1"/>
    <property type="molecule type" value="Genomic_DNA"/>
</dbReference>
<dbReference type="InterPro" id="IPR019554">
    <property type="entry name" value="Soluble_ligand-bd"/>
</dbReference>
<evidence type="ECO:0000256" key="2">
    <source>
        <dbReference type="SAM" id="Phobius"/>
    </source>
</evidence>
<dbReference type="InterPro" id="IPR004509">
    <property type="entry name" value="Competence_ComEA_HhH"/>
</dbReference>
<evidence type="ECO:0000313" key="4">
    <source>
        <dbReference type="EMBL" id="EMS69751.1"/>
    </source>
</evidence>
<evidence type="ECO:0000256" key="1">
    <source>
        <dbReference type="SAM" id="MobiDB-lite"/>
    </source>
</evidence>
<dbReference type="PATRIC" id="fig|1195236.3.peg.4826"/>
<dbReference type="STRING" id="1195236.CTER_4643"/>
<dbReference type="GO" id="GO:0006281">
    <property type="term" value="P:DNA repair"/>
    <property type="evidence" value="ECO:0007669"/>
    <property type="project" value="InterPro"/>
</dbReference>
<dbReference type="eggNOG" id="COG1555">
    <property type="taxonomic scope" value="Bacteria"/>
</dbReference>
<dbReference type="SMART" id="SM00278">
    <property type="entry name" value="HhH1"/>
    <property type="match status" value="2"/>
</dbReference>
<protein>
    <submittedName>
        <fullName evidence="4">Competence protein ComEA helix-hairpin-helix repeat region</fullName>
    </submittedName>
</protein>
<dbReference type="NCBIfam" id="TIGR00426">
    <property type="entry name" value="competence protein ComEA helix-hairpin-helix repeat region"/>
    <property type="match status" value="1"/>
</dbReference>
<comment type="caution">
    <text evidence="4">The sequence shown here is derived from an EMBL/GenBank/DDBJ whole genome shotgun (WGS) entry which is preliminary data.</text>
</comment>
<dbReference type="Pfam" id="PF10531">
    <property type="entry name" value="SLBB"/>
    <property type="match status" value="1"/>
</dbReference>
<dbReference type="PANTHER" id="PTHR21180">
    <property type="entry name" value="ENDONUCLEASE/EXONUCLEASE/PHOSPHATASE FAMILY DOMAIN-CONTAINING PROTEIN 1"/>
    <property type="match status" value="1"/>
</dbReference>
<dbReference type="InterPro" id="IPR003583">
    <property type="entry name" value="Hlx-hairpin-Hlx_DNA-bd_motif"/>
</dbReference>
<sequence>MEICIFGKQYFINKVLLLAVILLMVAGSGLLGYFLKQVYQPLKEPVIERAPITAGSEKSGIDRESGGEEETVESIKVYIVGCVNKPGVVMLEKGNVIEDAIRLAGGATKEADLDNINLAYRLEDNTMLKIKGKTAAAAKSAAQPDNKAKTAAPASDSKKAGTPDILNSGVDIISDSLGAVIADEQVKAGGNAKTNLVNINTATQAELEGLPNVGPATAKAIIEYRDKNGGFKKVTDLMKITGIKQKTFDKIKDHICI</sequence>
<keyword evidence="2" id="KW-0812">Transmembrane</keyword>
<dbReference type="AlphaFoldDB" id="S0FI74"/>
<dbReference type="Pfam" id="PF12836">
    <property type="entry name" value="HHH_3"/>
    <property type="match status" value="1"/>
</dbReference>
<feature type="transmembrane region" description="Helical" evidence="2">
    <location>
        <begin position="15"/>
        <end position="35"/>
    </location>
</feature>
<keyword evidence="5" id="KW-1185">Reference proteome</keyword>
<dbReference type="GO" id="GO:0003677">
    <property type="term" value="F:DNA binding"/>
    <property type="evidence" value="ECO:0007669"/>
    <property type="project" value="InterPro"/>
</dbReference>
<keyword evidence="2" id="KW-1133">Transmembrane helix</keyword>
<evidence type="ECO:0000313" key="5">
    <source>
        <dbReference type="Proteomes" id="UP000014155"/>
    </source>
</evidence>
<dbReference type="SUPFAM" id="SSF47781">
    <property type="entry name" value="RuvA domain 2-like"/>
    <property type="match status" value="1"/>
</dbReference>
<dbReference type="InterPro" id="IPR051675">
    <property type="entry name" value="Endo/Exo/Phosphatase_dom_1"/>
</dbReference>
<dbReference type="RefSeq" id="WP_004630098.1">
    <property type="nucleotide sequence ID" value="NZ_AORV01000065.1"/>
</dbReference>
<accession>S0FI74</accession>
<evidence type="ECO:0000259" key="3">
    <source>
        <dbReference type="SMART" id="SM00278"/>
    </source>
</evidence>
<keyword evidence="2" id="KW-0472">Membrane</keyword>
<name>S0FI74_RUMCE</name>
<proteinExistence type="predicted"/>
<dbReference type="InterPro" id="IPR010994">
    <property type="entry name" value="RuvA_2-like"/>
</dbReference>
<organism evidence="4 5">
    <name type="scientific">Ruminiclostridium cellobioparum subsp. termitidis CT1112</name>
    <dbReference type="NCBI Taxonomy" id="1195236"/>
    <lineage>
        <taxon>Bacteria</taxon>
        <taxon>Bacillati</taxon>
        <taxon>Bacillota</taxon>
        <taxon>Clostridia</taxon>
        <taxon>Eubacteriales</taxon>
        <taxon>Oscillospiraceae</taxon>
        <taxon>Ruminiclostridium</taxon>
    </lineage>
</organism>
<dbReference type="Gene3D" id="1.10.150.280">
    <property type="entry name" value="AF1531-like domain"/>
    <property type="match status" value="1"/>
</dbReference>
<dbReference type="Proteomes" id="UP000014155">
    <property type="component" value="Unassembled WGS sequence"/>
</dbReference>
<feature type="domain" description="Helix-hairpin-helix DNA-binding motif class 1" evidence="3">
    <location>
        <begin position="235"/>
        <end position="254"/>
    </location>
</feature>
<reference evidence="4 5" key="1">
    <citation type="journal article" date="2013" name="Genome Announc.">
        <title>Draft Genome Sequence of the Cellulolytic, Mesophilic, Anaerobic Bacterium Clostridium termitidis Strain CT1112 (DSM 5398).</title>
        <authorList>
            <person name="Lal S."/>
            <person name="Ramachandran U."/>
            <person name="Zhang X."/>
            <person name="Munir R."/>
            <person name="Sparling R."/>
            <person name="Levin D.B."/>
        </authorList>
    </citation>
    <scope>NUCLEOTIDE SEQUENCE [LARGE SCALE GENOMIC DNA]</scope>
    <source>
        <strain evidence="4 5">CT1112</strain>
    </source>
</reference>
<dbReference type="Gene3D" id="3.10.560.10">
    <property type="entry name" value="Outer membrane lipoprotein wza domain like"/>
    <property type="match status" value="1"/>
</dbReference>